<evidence type="ECO:0000256" key="1">
    <source>
        <dbReference type="SAM" id="Phobius"/>
    </source>
</evidence>
<feature type="transmembrane region" description="Helical" evidence="1">
    <location>
        <begin position="32"/>
        <end position="50"/>
    </location>
</feature>
<keyword evidence="1" id="KW-0812">Transmembrane</keyword>
<keyword evidence="1" id="KW-0472">Membrane</keyword>
<evidence type="ECO:0000313" key="2">
    <source>
        <dbReference type="EMBL" id="AEG31979.1"/>
    </source>
</evidence>
<keyword evidence="3" id="KW-1185">Reference proteome</keyword>
<gene>
    <name evidence="2" type="ordered locus">Thicy_1212</name>
</gene>
<dbReference type="AlphaFoldDB" id="F6D8X9"/>
<evidence type="ECO:0000313" key="3">
    <source>
        <dbReference type="Proteomes" id="UP000009232"/>
    </source>
</evidence>
<dbReference type="Proteomes" id="UP000009232">
    <property type="component" value="Chromosome"/>
</dbReference>
<dbReference type="RefSeq" id="WP_013835755.1">
    <property type="nucleotide sequence ID" value="NC_015581.1"/>
</dbReference>
<dbReference type="STRING" id="717773.Thicy_1212"/>
<dbReference type="KEGG" id="tcy:Thicy_1212"/>
<proteinExistence type="predicted"/>
<keyword evidence="1" id="KW-1133">Transmembrane helix</keyword>
<reference evidence="2 3" key="1">
    <citation type="submission" date="2011-05" db="EMBL/GenBank/DDBJ databases">
        <title>Complete sequence of Thioalkalimicrobium cyclicum ALM1.</title>
        <authorList>
            <consortium name="US DOE Joint Genome Institute"/>
            <person name="Lucas S."/>
            <person name="Han J."/>
            <person name="Lapidus A."/>
            <person name="Cheng J.-F."/>
            <person name="Goodwin L."/>
            <person name="Pitluck S."/>
            <person name="Peters L."/>
            <person name="Mikhailova N."/>
            <person name="Davenport K."/>
            <person name="Han C."/>
            <person name="Tapia R."/>
            <person name="Land M."/>
            <person name="Hauser L."/>
            <person name="Kyrpides N."/>
            <person name="Ivanova N."/>
            <person name="Pagani I."/>
            <person name="Kappler U."/>
            <person name="Woyke T."/>
        </authorList>
    </citation>
    <scope>NUCLEOTIDE SEQUENCE [LARGE SCALE GENOMIC DNA]</scope>
    <source>
        <strain evidence="3">DSM 14477 / JCM 11371 / ALM1</strain>
    </source>
</reference>
<accession>F6D8X9</accession>
<feature type="transmembrane region" description="Helical" evidence="1">
    <location>
        <begin position="6"/>
        <end position="25"/>
    </location>
</feature>
<organism evidence="2 3">
    <name type="scientific">Thiomicrospira cyclica (strain DSM 14477 / JCM 11371 / ALM1)</name>
    <name type="common">Thioalkalimicrobium cyclicum</name>
    <dbReference type="NCBI Taxonomy" id="717773"/>
    <lineage>
        <taxon>Bacteria</taxon>
        <taxon>Pseudomonadati</taxon>
        <taxon>Pseudomonadota</taxon>
        <taxon>Gammaproteobacteria</taxon>
        <taxon>Thiotrichales</taxon>
        <taxon>Piscirickettsiaceae</taxon>
        <taxon>Thiomicrospira</taxon>
    </lineage>
</organism>
<dbReference type="HOGENOM" id="CLU_2669940_0_0_6"/>
<dbReference type="EMBL" id="CP002776">
    <property type="protein sequence ID" value="AEG31979.1"/>
    <property type="molecule type" value="Genomic_DNA"/>
</dbReference>
<feature type="transmembrane region" description="Helical" evidence="1">
    <location>
        <begin position="56"/>
        <end position="73"/>
    </location>
</feature>
<protein>
    <submittedName>
        <fullName evidence="2">Uncharacterized protein</fullName>
    </submittedName>
</protein>
<name>F6D8X9_THICA</name>
<sequence length="75" mass="8354">MSRISGQSPAALIFGGILMLIYPSLLTLEKPMLFLTLTLLQLGLLVLAFYQLDWAIITHVCLLLVLIITSLKVRQ</sequence>